<dbReference type="SMART" id="SM00066">
    <property type="entry name" value="GAL4"/>
    <property type="match status" value="1"/>
</dbReference>
<feature type="region of interest" description="Disordered" evidence="8">
    <location>
        <begin position="1622"/>
        <end position="1664"/>
    </location>
</feature>
<dbReference type="PROSITE" id="PS00463">
    <property type="entry name" value="ZN2_CY6_FUNGAL_1"/>
    <property type="match status" value="1"/>
</dbReference>
<evidence type="ECO:0000259" key="9">
    <source>
        <dbReference type="PROSITE" id="PS50048"/>
    </source>
</evidence>
<dbReference type="SUPFAM" id="SSF57850">
    <property type="entry name" value="RING/U-box"/>
    <property type="match status" value="1"/>
</dbReference>
<evidence type="ECO:0000313" key="10">
    <source>
        <dbReference type="EMBL" id="KAG5663256.1"/>
    </source>
</evidence>
<feature type="compositionally biased region" description="Basic and acidic residues" evidence="8">
    <location>
        <begin position="901"/>
        <end position="912"/>
    </location>
</feature>
<dbReference type="CDD" id="cd12148">
    <property type="entry name" value="fungal_TF_MHR"/>
    <property type="match status" value="1"/>
</dbReference>
<dbReference type="GO" id="GO:0000981">
    <property type="term" value="F:DNA-binding transcription factor activity, RNA polymerase II-specific"/>
    <property type="evidence" value="ECO:0007669"/>
    <property type="project" value="InterPro"/>
</dbReference>
<dbReference type="SUPFAM" id="SSF57701">
    <property type="entry name" value="Zn2/Cys6 DNA-binding domain"/>
    <property type="match status" value="1"/>
</dbReference>
<evidence type="ECO:0000256" key="2">
    <source>
        <dbReference type="ARBA" id="ARBA00022737"/>
    </source>
</evidence>
<feature type="region of interest" description="Disordered" evidence="8">
    <location>
        <begin position="1159"/>
        <end position="1181"/>
    </location>
</feature>
<feature type="repeat" description="ANK" evidence="7">
    <location>
        <begin position="283"/>
        <end position="315"/>
    </location>
</feature>
<keyword evidence="3" id="KW-0863">Zinc-finger</keyword>
<evidence type="ECO:0000256" key="4">
    <source>
        <dbReference type="ARBA" id="ARBA00022833"/>
    </source>
</evidence>
<keyword evidence="11" id="KW-1185">Reference proteome</keyword>
<accession>A0A9P7KY94</accession>
<evidence type="ECO:0000256" key="1">
    <source>
        <dbReference type="ARBA" id="ARBA00022723"/>
    </source>
</evidence>
<evidence type="ECO:0000313" key="11">
    <source>
        <dbReference type="Proteomes" id="UP000782241"/>
    </source>
</evidence>
<evidence type="ECO:0000256" key="8">
    <source>
        <dbReference type="SAM" id="MobiDB-lite"/>
    </source>
</evidence>
<feature type="repeat" description="ANK" evidence="7">
    <location>
        <begin position="537"/>
        <end position="565"/>
    </location>
</feature>
<feature type="domain" description="Zn(2)-C6 fungal-type" evidence="9">
    <location>
        <begin position="1001"/>
        <end position="1030"/>
    </location>
</feature>
<dbReference type="GO" id="GO:0008270">
    <property type="term" value="F:zinc ion binding"/>
    <property type="evidence" value="ECO:0007669"/>
    <property type="project" value="UniProtKB-KW"/>
</dbReference>
<sequence length="1738" mass="193291">MVKASLSLRIKSETAIDWIRQAAEPWSPEALVEALKVYMSPNEEPCLDDLDSEAEITELEKALCGIITIENLDTKKLQRALLCAAAQDNSEILDILITKTSELESFKWPENLLHRATTMSQENLLRAMMKAGSDVNKNGIYWKTYPAINAAWRGQVSALALLLNSEHKLDLSMKDFTGDDLLMVAVRVGDPDLVKLVIDAGANLNSDTDDDERKGMVREAIDRSAHKVVDLLLQSGVQLVDGEKKGETELEPLHAAVAFGHKEVVRIFLEHNPKPSMDDTPPGQNTVLIRAICTGDIDLVSLLIEHGAKIDYVDPKGDFAKTPLSRASMEKRIDMVKLLLKSKADVNYTGEADPDMTWTASDGMGMLHGAYYQHDVLPDLLRKGAPIDGISVWGTVLHMAARDSCPKSIKTLLNNDPKPNLEAVVGENSPNLHDIGYTALQLACAKSSFECIKLLLEAGANPHVKNKENEDLVSILLRAEPGSEDCEKALKLLLSAPYSLTVDLNRCWLHSIHEKTSVKMMRLLTESVPDLDVRDKEGFTPLAVAVSKSNKDVAKYLIEQGAKVNCFAPTYGSILHLAISKGDLDLVKLLLKSGADPEMVDTDYGESLVYTALGIEDSTKLYKMIRYLVEEAKVPVDRMGGKFAYAIIRAAHMAKASPEVGTRMLKFLIRHKARLSVTDNQGRRAAHFVCTSTSSDGIKALIQGGEDMQGHDTFGRLPIHFAASNPDPSCFNYLLYECNEIHAKSVNTKDNDEWTPLLWAARSGSIATVHKLLSENADCWTRSIDGGWSALKLANFADRPPSLLEQLVPKKHSRIKEDGGEEEWEDSIHRVQTGDKKDTICDSRLVSIIGLCWKCIECKDDFSLCFKCFVHRSDFHNPEHNFEDIGSLYKEDEPEAESLENSEKEEASRDEQEPTSTDAVEIDLDEVDLEDFDLSLEDGSDYYSANPSAKSSRRLTTVDLCKWDFKTCSMSLVAEDPVPSMARKRSAPSDEGKDARKASLACLTCRKKKVRCSGTTPCQYCTKRGLDCRVPEHGHKRMYMANRIEELESKLARYEKDGYDGLPSTLPPKTSENPTSGTTQISQRRESNIHPLSSQSSPQADLSYQNRSRSPSFIRPSTSFSAPLTQPKYPPYDGTQASPAATILAGSSLSSSHTFGSRVQDLLGSSRPESEQTSKPWISPEANNEIISNPWRLSSSDFPKLPPRNEAQRLLDTALFYIGQSQHHIDAREFSDKMWAFYQNRDDPAQMESLWVLEMILMIAIGTLFDANPVGNDEFSGVALFDYAHRNLPTLSDLRFNGKLGIEIYALLAIYLGNMNRKEEAYLYISTAMRLAISQKYHRVCGTRHLMQSERVHMNRLWWTIYMQERRYAAATGNPPSIGDEAINIPMPTDSPGFPPVGPMSTNIRIARATGRILAVLYNPEDESEHTFIPRVQDIVKSLYEISQEIPSDSVTDVYNLGRDQSLRTTASLHLMLFQATILTIRPIMLHAAKLILSGHGPTGEQLHASPLGRLSRTCAEAARRQLKVVATLRKRNMIAIFGFYDFEASFSAAFIMILAAILDSVCEEKLKISPKPGLTQALEELQHLADHGNTYARERLHEVKRLWKVMAQKIEALQVVNVSPQGPNADAQRVAHSNGATPAAFGDAGSQQNGLLPGSHGQTSPEDFHLLDTGLWDNFSNLWVPMPEVTEGDAQQEMMMADIPTDDFFKHCYSMYNNPDWDLTGEDVGDFAELGRHIQDV</sequence>
<dbReference type="PROSITE" id="PS00028">
    <property type="entry name" value="ZINC_FINGER_C2H2_1"/>
    <property type="match status" value="1"/>
</dbReference>
<dbReference type="InterPro" id="IPR036770">
    <property type="entry name" value="Ankyrin_rpt-contain_sf"/>
</dbReference>
<dbReference type="PANTHER" id="PTHR24123:SF33">
    <property type="entry name" value="PROTEIN HOS4"/>
    <property type="match status" value="1"/>
</dbReference>
<dbReference type="SMART" id="SM00906">
    <property type="entry name" value="Fungal_trans"/>
    <property type="match status" value="1"/>
</dbReference>
<reference evidence="10" key="1">
    <citation type="submission" date="2021-04" db="EMBL/GenBank/DDBJ databases">
        <title>Draft genome of Fusarium avenaceum strain F156N33, isolated from an atmospheric sample in Virginia.</title>
        <authorList>
            <person name="Yang S."/>
            <person name="Vinatzer B.A."/>
            <person name="Coleman J."/>
        </authorList>
    </citation>
    <scope>NUCLEOTIDE SEQUENCE</scope>
    <source>
        <strain evidence="10">F156N33</strain>
    </source>
</reference>
<dbReference type="Gene3D" id="4.10.240.10">
    <property type="entry name" value="Zn(2)-C6 fungal-type DNA-binding domain"/>
    <property type="match status" value="1"/>
</dbReference>
<dbReference type="Gene3D" id="1.25.40.20">
    <property type="entry name" value="Ankyrin repeat-containing domain"/>
    <property type="match status" value="2"/>
</dbReference>
<keyword evidence="2" id="KW-0677">Repeat</keyword>
<dbReference type="InterPro" id="IPR043145">
    <property type="entry name" value="Znf_ZZ_sf"/>
</dbReference>
<keyword evidence="6" id="KW-0539">Nucleus</keyword>
<dbReference type="InterPro" id="IPR013087">
    <property type="entry name" value="Znf_C2H2_type"/>
</dbReference>
<dbReference type="Gene3D" id="3.30.60.90">
    <property type="match status" value="1"/>
</dbReference>
<dbReference type="InterPro" id="IPR051165">
    <property type="entry name" value="Multifunctional_ANK_Repeat"/>
</dbReference>
<feature type="repeat" description="ANK" evidence="7">
    <location>
        <begin position="319"/>
        <end position="351"/>
    </location>
</feature>
<dbReference type="GO" id="GO:0003677">
    <property type="term" value="F:DNA binding"/>
    <property type="evidence" value="ECO:0007669"/>
    <property type="project" value="InterPro"/>
</dbReference>
<dbReference type="InterPro" id="IPR001138">
    <property type="entry name" value="Zn2Cys6_DnaBD"/>
</dbReference>
<dbReference type="PROSITE" id="PS50048">
    <property type="entry name" value="ZN2_CY6_FUNGAL_2"/>
    <property type="match status" value="1"/>
</dbReference>
<feature type="region of interest" description="Disordered" evidence="8">
    <location>
        <begin position="892"/>
        <end position="922"/>
    </location>
</feature>
<dbReference type="Pfam" id="PF12796">
    <property type="entry name" value="Ank_2"/>
    <property type="match status" value="4"/>
</dbReference>
<dbReference type="InterPro" id="IPR002110">
    <property type="entry name" value="Ankyrin_rpt"/>
</dbReference>
<feature type="compositionally biased region" description="Polar residues" evidence="8">
    <location>
        <begin position="1067"/>
        <end position="1082"/>
    </location>
</feature>
<dbReference type="CDD" id="cd02249">
    <property type="entry name" value="ZZ"/>
    <property type="match status" value="1"/>
</dbReference>
<dbReference type="Pfam" id="PF13637">
    <property type="entry name" value="Ank_4"/>
    <property type="match status" value="1"/>
</dbReference>
<dbReference type="Proteomes" id="UP000782241">
    <property type="component" value="Unassembled WGS sequence"/>
</dbReference>
<evidence type="ECO:0000256" key="3">
    <source>
        <dbReference type="ARBA" id="ARBA00022771"/>
    </source>
</evidence>
<protein>
    <recommendedName>
        <fullName evidence="9">Zn(2)-C6 fungal-type domain-containing protein</fullName>
    </recommendedName>
</protein>
<feature type="compositionally biased region" description="Polar residues" evidence="8">
    <location>
        <begin position="1171"/>
        <end position="1181"/>
    </location>
</feature>
<evidence type="ECO:0000256" key="6">
    <source>
        <dbReference type="ARBA" id="ARBA00023242"/>
    </source>
</evidence>
<dbReference type="SUPFAM" id="SSF48403">
    <property type="entry name" value="Ankyrin repeat"/>
    <property type="match status" value="2"/>
</dbReference>
<evidence type="ECO:0000256" key="7">
    <source>
        <dbReference type="PROSITE-ProRule" id="PRU00023"/>
    </source>
</evidence>
<dbReference type="Pfam" id="PF04082">
    <property type="entry name" value="Fungal_trans"/>
    <property type="match status" value="1"/>
</dbReference>
<name>A0A9P7KY94_9HYPO</name>
<feature type="region of interest" description="Disordered" evidence="8">
    <location>
        <begin position="1058"/>
        <end position="1137"/>
    </location>
</feature>
<dbReference type="CDD" id="cd00067">
    <property type="entry name" value="GAL4"/>
    <property type="match status" value="1"/>
</dbReference>
<dbReference type="SMART" id="SM00248">
    <property type="entry name" value="ANK"/>
    <property type="match status" value="13"/>
</dbReference>
<dbReference type="PROSITE" id="PS50088">
    <property type="entry name" value="ANK_REPEAT"/>
    <property type="match status" value="7"/>
</dbReference>
<gene>
    <name evidence="10" type="ORF">KAF25_001192</name>
</gene>
<dbReference type="PROSITE" id="PS50297">
    <property type="entry name" value="ANK_REP_REGION"/>
    <property type="match status" value="6"/>
</dbReference>
<evidence type="ECO:0000256" key="5">
    <source>
        <dbReference type="ARBA" id="ARBA00023043"/>
    </source>
</evidence>
<keyword evidence="1" id="KW-0479">Metal-binding</keyword>
<dbReference type="Pfam" id="PF00172">
    <property type="entry name" value="Zn_clus"/>
    <property type="match status" value="1"/>
</dbReference>
<feature type="repeat" description="ANK" evidence="7">
    <location>
        <begin position="435"/>
        <end position="467"/>
    </location>
</feature>
<feature type="repeat" description="ANK" evidence="7">
    <location>
        <begin position="177"/>
        <end position="209"/>
    </location>
</feature>
<dbReference type="InterPro" id="IPR036864">
    <property type="entry name" value="Zn2-C6_fun-type_DNA-bd_sf"/>
</dbReference>
<feature type="repeat" description="ANK" evidence="7">
    <location>
        <begin position="570"/>
        <end position="602"/>
    </location>
</feature>
<dbReference type="PANTHER" id="PTHR24123">
    <property type="entry name" value="ANKYRIN REPEAT-CONTAINING"/>
    <property type="match status" value="1"/>
</dbReference>
<feature type="compositionally biased region" description="Polar residues" evidence="8">
    <location>
        <begin position="1646"/>
        <end position="1662"/>
    </location>
</feature>
<keyword evidence="5 7" id="KW-0040">ANK repeat</keyword>
<organism evidence="10 11">
    <name type="scientific">Fusarium avenaceum</name>
    <dbReference type="NCBI Taxonomy" id="40199"/>
    <lineage>
        <taxon>Eukaryota</taxon>
        <taxon>Fungi</taxon>
        <taxon>Dikarya</taxon>
        <taxon>Ascomycota</taxon>
        <taxon>Pezizomycotina</taxon>
        <taxon>Sordariomycetes</taxon>
        <taxon>Hypocreomycetidae</taxon>
        <taxon>Hypocreales</taxon>
        <taxon>Nectriaceae</taxon>
        <taxon>Fusarium</taxon>
        <taxon>Fusarium tricinctum species complex</taxon>
    </lineage>
</organism>
<proteinExistence type="predicted"/>
<feature type="repeat" description="ANK" evidence="7">
    <location>
        <begin position="248"/>
        <end position="280"/>
    </location>
</feature>
<comment type="caution">
    <text evidence="10">The sequence shown here is derived from an EMBL/GenBank/DDBJ whole genome shotgun (WGS) entry which is preliminary data.</text>
</comment>
<keyword evidence="4" id="KW-0862">Zinc</keyword>
<feature type="compositionally biased region" description="Polar residues" evidence="8">
    <location>
        <begin position="1090"/>
        <end position="1124"/>
    </location>
</feature>
<dbReference type="InterPro" id="IPR007219">
    <property type="entry name" value="XnlR_reg_dom"/>
</dbReference>
<dbReference type="EMBL" id="JAGPUO010000004">
    <property type="protein sequence ID" value="KAG5663256.1"/>
    <property type="molecule type" value="Genomic_DNA"/>
</dbReference>
<dbReference type="GO" id="GO:0006351">
    <property type="term" value="P:DNA-templated transcription"/>
    <property type="evidence" value="ECO:0007669"/>
    <property type="project" value="InterPro"/>
</dbReference>